<organism evidence="2 3">
    <name type="scientific">Plantimonas leprariae</name>
    <dbReference type="NCBI Taxonomy" id="2615207"/>
    <lineage>
        <taxon>Bacteria</taxon>
        <taxon>Pseudomonadati</taxon>
        <taxon>Pseudomonadota</taxon>
        <taxon>Alphaproteobacteria</taxon>
        <taxon>Hyphomicrobiales</taxon>
        <taxon>Aurantimonadaceae</taxon>
        <taxon>Plantimonas</taxon>
    </lineage>
</organism>
<evidence type="ECO:0000256" key="1">
    <source>
        <dbReference type="ARBA" id="ARBA00006987"/>
    </source>
</evidence>
<comment type="similarity">
    <text evidence="1">Belongs to the UPF0065 (bug) family.</text>
</comment>
<dbReference type="Gene3D" id="3.40.190.150">
    <property type="entry name" value="Bordetella uptake gene, domain 1"/>
    <property type="match status" value="1"/>
</dbReference>
<dbReference type="Proteomes" id="UP000432089">
    <property type="component" value="Unassembled WGS sequence"/>
</dbReference>
<dbReference type="PANTHER" id="PTHR42928:SF5">
    <property type="entry name" value="BLR1237 PROTEIN"/>
    <property type="match status" value="1"/>
</dbReference>
<dbReference type="RefSeq" id="WP_150967885.1">
    <property type="nucleotide sequence ID" value="NZ_VZDO01000001.1"/>
</dbReference>
<evidence type="ECO:0000313" key="2">
    <source>
        <dbReference type="EMBL" id="KAB0682912.1"/>
    </source>
</evidence>
<gene>
    <name evidence="2" type="ORF">F6X38_02185</name>
</gene>
<evidence type="ECO:0000313" key="3">
    <source>
        <dbReference type="Proteomes" id="UP000432089"/>
    </source>
</evidence>
<sequence>MTTIDRRAASALIGGAFLGFGLGRPKPALAQTSEFPEKPVTLVVPFAAGGSTDLVARVIAQKMGEILGVQVLVDNKGGAGGNLGASFVAKAAPDGYTILMGTIATHALVASLYSTPPFDPVKDFTPISWLVTVPNVLAVNPEFPAKTVADLVRMAKEKPGEYAYASSGNGTPLHLSGELFKSLTGVDLVHVPYQGSGPALVDVIGGQVPIIFDNLPSSTEPIRAGQLRALAVTTKTRAASFPDLPTMEEAGVSGYETNTWNAFFGPAGLPPEIVAKLNAAAVAAVKDPAVAKRLGEAGAVVVGSTPDELATHVSSEIARWKPVIEKSGAKID</sequence>
<dbReference type="Gene3D" id="3.40.190.10">
    <property type="entry name" value="Periplasmic binding protein-like II"/>
    <property type="match status" value="1"/>
</dbReference>
<keyword evidence="3" id="KW-1185">Reference proteome</keyword>
<reference evidence="2 3" key="1">
    <citation type="submission" date="2019-09" db="EMBL/GenBank/DDBJ databases">
        <title>YIM 132180 draft genome.</title>
        <authorList>
            <person name="Zhang K."/>
        </authorList>
    </citation>
    <scope>NUCLEOTIDE SEQUENCE [LARGE SCALE GENOMIC DNA]</scope>
    <source>
        <strain evidence="2 3">YIM 132180</strain>
    </source>
</reference>
<proteinExistence type="inferred from homology"/>
<comment type="caution">
    <text evidence="2">The sequence shown here is derived from an EMBL/GenBank/DDBJ whole genome shotgun (WGS) entry which is preliminary data.</text>
</comment>
<protein>
    <submittedName>
        <fullName evidence="2">Tripartite tricarboxylate transporter substrate binding protein</fullName>
    </submittedName>
</protein>
<dbReference type="EMBL" id="VZDO01000001">
    <property type="protein sequence ID" value="KAB0682912.1"/>
    <property type="molecule type" value="Genomic_DNA"/>
</dbReference>
<name>A0A7V7PTE5_9HYPH</name>
<dbReference type="Pfam" id="PF03401">
    <property type="entry name" value="TctC"/>
    <property type="match status" value="1"/>
</dbReference>
<accession>A0A7V7PTE5</accession>
<dbReference type="AlphaFoldDB" id="A0A7V7PTE5"/>
<dbReference type="PIRSF" id="PIRSF017082">
    <property type="entry name" value="YflP"/>
    <property type="match status" value="1"/>
</dbReference>
<dbReference type="CDD" id="cd13578">
    <property type="entry name" value="PBP2_Bug27"/>
    <property type="match status" value="1"/>
</dbReference>
<dbReference type="InterPro" id="IPR042100">
    <property type="entry name" value="Bug_dom1"/>
</dbReference>
<dbReference type="InterPro" id="IPR005064">
    <property type="entry name" value="BUG"/>
</dbReference>
<dbReference type="SUPFAM" id="SSF53850">
    <property type="entry name" value="Periplasmic binding protein-like II"/>
    <property type="match status" value="1"/>
</dbReference>
<dbReference type="PANTHER" id="PTHR42928">
    <property type="entry name" value="TRICARBOXYLATE-BINDING PROTEIN"/>
    <property type="match status" value="1"/>
</dbReference>